<dbReference type="PANTHER" id="PTHR10219:SF25">
    <property type="entry name" value="PLECKSTRIN HOMOLOGY DOMAIN-CONTAINING FAMILY A MEMBER 8"/>
    <property type="match status" value="1"/>
</dbReference>
<reference evidence="3" key="1">
    <citation type="submission" date="2022-01" db="EMBL/GenBank/DDBJ databases">
        <authorList>
            <person name="Braso-Vives M."/>
        </authorList>
    </citation>
    <scope>NUCLEOTIDE SEQUENCE</scope>
</reference>
<dbReference type="AlphaFoldDB" id="A0A8J9YP80"/>
<proteinExistence type="predicted"/>
<dbReference type="GO" id="GO:1902388">
    <property type="term" value="F:ceramide 1-phosphate transfer activity"/>
    <property type="evidence" value="ECO:0007669"/>
    <property type="project" value="TreeGrafter"/>
</dbReference>
<dbReference type="Proteomes" id="UP000838412">
    <property type="component" value="Chromosome 1"/>
</dbReference>
<sequence length="207" mass="23627">MAFFTDYEHQFQPVPEDGKVETEPFLLASLRLLPFFDMLGPTTFAMAKADVSGNIEKVRKKYETDKEKYKTLTDIVEQELEENGGKPGYAIDALLWLKRGLEYIHEMVKNVIASDSEGNNLCPCIQKAYKDSIKKFHPWMLQKLINLAIKAVPYRSDFLQTVGGNKPGQSEEQIIEDLKVFEGRLRANIAAINDLLQRTDQDPDKRA</sequence>
<dbReference type="InterPro" id="IPR014830">
    <property type="entry name" value="Glycolipid_transfer_prot_dom"/>
</dbReference>
<protein>
    <submittedName>
        <fullName evidence="3">GLTP protein</fullName>
    </submittedName>
</protein>
<dbReference type="InterPro" id="IPR036497">
    <property type="entry name" value="GLTP_sf"/>
</dbReference>
<dbReference type="Gene3D" id="1.10.3520.10">
    <property type="entry name" value="Glycolipid transfer protein"/>
    <property type="match status" value="1"/>
</dbReference>
<keyword evidence="4" id="KW-1185">Reference proteome</keyword>
<organism evidence="3 4">
    <name type="scientific">Branchiostoma lanceolatum</name>
    <name type="common">Common lancelet</name>
    <name type="synonym">Amphioxus lanceolatum</name>
    <dbReference type="NCBI Taxonomy" id="7740"/>
    <lineage>
        <taxon>Eukaryota</taxon>
        <taxon>Metazoa</taxon>
        <taxon>Chordata</taxon>
        <taxon>Cephalochordata</taxon>
        <taxon>Leptocardii</taxon>
        <taxon>Amphioxiformes</taxon>
        <taxon>Branchiostomatidae</taxon>
        <taxon>Branchiostoma</taxon>
    </lineage>
</organism>
<name>A0A8J9YP80_BRALA</name>
<gene>
    <name evidence="3" type="primary">GLTP</name>
    <name evidence="3" type="ORF">BLAG_LOCUS1072</name>
</gene>
<evidence type="ECO:0000313" key="3">
    <source>
        <dbReference type="EMBL" id="CAH1230523.1"/>
    </source>
</evidence>
<dbReference type="GO" id="GO:0005829">
    <property type="term" value="C:cytosol"/>
    <property type="evidence" value="ECO:0007669"/>
    <property type="project" value="TreeGrafter"/>
</dbReference>
<accession>A0A8J9YP80</accession>
<keyword evidence="1" id="KW-0813">Transport</keyword>
<dbReference type="SUPFAM" id="SSF110004">
    <property type="entry name" value="Glycolipid transfer protein, GLTP"/>
    <property type="match status" value="1"/>
</dbReference>
<dbReference type="OrthoDB" id="205255at2759"/>
<evidence type="ECO:0000259" key="2">
    <source>
        <dbReference type="Pfam" id="PF08718"/>
    </source>
</evidence>
<dbReference type="Pfam" id="PF08718">
    <property type="entry name" value="GLTP"/>
    <property type="match status" value="1"/>
</dbReference>
<dbReference type="GO" id="GO:1902387">
    <property type="term" value="F:ceramide 1-phosphate binding"/>
    <property type="evidence" value="ECO:0007669"/>
    <property type="project" value="TreeGrafter"/>
</dbReference>
<feature type="domain" description="Glycolipid transfer protein" evidence="2">
    <location>
        <begin position="20"/>
        <end position="163"/>
    </location>
</feature>
<dbReference type="EMBL" id="OV696686">
    <property type="protein sequence ID" value="CAH1230523.1"/>
    <property type="molecule type" value="Genomic_DNA"/>
</dbReference>
<dbReference type="PANTHER" id="PTHR10219">
    <property type="entry name" value="GLYCOLIPID TRANSFER PROTEIN-RELATED"/>
    <property type="match status" value="1"/>
</dbReference>
<dbReference type="FunFam" id="1.10.3520.10:FF:000001">
    <property type="entry name" value="Pleckstrin domain-containing family A member 8"/>
    <property type="match status" value="1"/>
</dbReference>
<evidence type="ECO:0000256" key="1">
    <source>
        <dbReference type="ARBA" id="ARBA00022448"/>
    </source>
</evidence>
<dbReference type="GO" id="GO:0016020">
    <property type="term" value="C:membrane"/>
    <property type="evidence" value="ECO:0007669"/>
    <property type="project" value="TreeGrafter"/>
</dbReference>
<evidence type="ECO:0000313" key="4">
    <source>
        <dbReference type="Proteomes" id="UP000838412"/>
    </source>
</evidence>